<evidence type="ECO:0000313" key="2">
    <source>
        <dbReference type="Proteomes" id="UP000277007"/>
    </source>
</evidence>
<dbReference type="NCBIfam" id="TIGR02548">
    <property type="entry name" value="casB_cse2"/>
    <property type="match status" value="1"/>
</dbReference>
<dbReference type="Proteomes" id="UP000277007">
    <property type="component" value="Unassembled WGS sequence"/>
</dbReference>
<dbReference type="OrthoDB" id="8364390at2"/>
<organism evidence="1 2">
    <name type="scientific">Azospirillum griseum</name>
    <dbReference type="NCBI Taxonomy" id="2496639"/>
    <lineage>
        <taxon>Bacteria</taxon>
        <taxon>Pseudomonadati</taxon>
        <taxon>Pseudomonadota</taxon>
        <taxon>Alphaproteobacteria</taxon>
        <taxon>Rhodospirillales</taxon>
        <taxon>Azospirillaceae</taxon>
        <taxon>Azospirillum</taxon>
    </lineage>
</organism>
<dbReference type="EMBL" id="RXMA01000021">
    <property type="protein sequence ID" value="RTR17055.1"/>
    <property type="molecule type" value="Genomic_DNA"/>
</dbReference>
<keyword evidence="2" id="KW-1185">Reference proteome</keyword>
<sequence>MTLADPQTKPPKTLETLVREAVNALAATLTKDRLGTGPMAQLRRMDPLGVPSPVFWTLLADRFGTDPLPEHQERAWAIIIQAMAVMAPDAHRIGRPPGRVLAEQGYPEGRFLRLLRAEGEGLAVEVRTLARWSAAKALAFDWADLALFVLARSGRDPDWAERQAIQLARPYFLNAGKKADTPDSGGDEA</sequence>
<protein>
    <submittedName>
        <fullName evidence="1">Type I-E CRISPR-associated protein Cse2/CasB</fullName>
    </submittedName>
</protein>
<dbReference type="InterPro" id="IPR013382">
    <property type="entry name" value="CRISPR-assoc_prot_Cse2"/>
</dbReference>
<comment type="caution">
    <text evidence="1">The sequence shown here is derived from an EMBL/GenBank/DDBJ whole genome shotgun (WGS) entry which is preliminary data.</text>
</comment>
<dbReference type="AlphaFoldDB" id="A0A431VD98"/>
<dbReference type="Gene3D" id="1.10.520.40">
    <property type="entry name" value="CRISPR-associated protein Cse2"/>
    <property type="match status" value="1"/>
</dbReference>
<accession>A0A431VD98</accession>
<dbReference type="RefSeq" id="WP_126618400.1">
    <property type="nucleotide sequence ID" value="NZ_JBHUCY010000019.1"/>
</dbReference>
<proteinExistence type="predicted"/>
<name>A0A431VD98_9PROT</name>
<dbReference type="InterPro" id="IPR038287">
    <property type="entry name" value="Cse2_sf"/>
</dbReference>
<dbReference type="Pfam" id="PF09485">
    <property type="entry name" value="CRISPR_Cse2"/>
    <property type="match status" value="1"/>
</dbReference>
<evidence type="ECO:0000313" key="1">
    <source>
        <dbReference type="EMBL" id="RTR17055.1"/>
    </source>
</evidence>
<reference evidence="1 2" key="1">
    <citation type="submission" date="2018-12" db="EMBL/GenBank/DDBJ databases">
        <authorList>
            <person name="Yang Y."/>
        </authorList>
    </citation>
    <scope>NUCLEOTIDE SEQUENCE [LARGE SCALE GENOMIC DNA]</scope>
    <source>
        <strain evidence="1 2">L-25-5w-1</strain>
    </source>
</reference>
<gene>
    <name evidence="1" type="ORF">EJ903_18985</name>
</gene>